<evidence type="ECO:0000313" key="2">
    <source>
        <dbReference type="Proteomes" id="UP001057402"/>
    </source>
</evidence>
<reference evidence="2" key="1">
    <citation type="journal article" date="2023" name="Front. Plant Sci.">
        <title>Chromosomal-level genome assembly of Melastoma candidum provides insights into trichome evolution.</title>
        <authorList>
            <person name="Zhong Y."/>
            <person name="Wu W."/>
            <person name="Sun C."/>
            <person name="Zou P."/>
            <person name="Liu Y."/>
            <person name="Dai S."/>
            <person name="Zhou R."/>
        </authorList>
    </citation>
    <scope>NUCLEOTIDE SEQUENCE [LARGE SCALE GENOMIC DNA]</scope>
</reference>
<keyword evidence="2" id="KW-1185">Reference proteome</keyword>
<organism evidence="1 2">
    <name type="scientific">Melastoma candidum</name>
    <dbReference type="NCBI Taxonomy" id="119954"/>
    <lineage>
        <taxon>Eukaryota</taxon>
        <taxon>Viridiplantae</taxon>
        <taxon>Streptophyta</taxon>
        <taxon>Embryophyta</taxon>
        <taxon>Tracheophyta</taxon>
        <taxon>Spermatophyta</taxon>
        <taxon>Magnoliopsida</taxon>
        <taxon>eudicotyledons</taxon>
        <taxon>Gunneridae</taxon>
        <taxon>Pentapetalae</taxon>
        <taxon>rosids</taxon>
        <taxon>malvids</taxon>
        <taxon>Myrtales</taxon>
        <taxon>Melastomataceae</taxon>
        <taxon>Melastomatoideae</taxon>
        <taxon>Melastomateae</taxon>
        <taxon>Melastoma</taxon>
    </lineage>
</organism>
<gene>
    <name evidence="1" type="ORF">MLD38_023659</name>
</gene>
<protein>
    <submittedName>
        <fullName evidence="1">Uncharacterized protein</fullName>
    </submittedName>
</protein>
<evidence type="ECO:0000313" key="1">
    <source>
        <dbReference type="EMBL" id="KAI4338623.1"/>
    </source>
</evidence>
<comment type="caution">
    <text evidence="1">The sequence shown here is derived from an EMBL/GenBank/DDBJ whole genome shotgun (WGS) entry which is preliminary data.</text>
</comment>
<proteinExistence type="predicted"/>
<dbReference type="Proteomes" id="UP001057402">
    <property type="component" value="Chromosome 7"/>
</dbReference>
<name>A0ACB9NPU8_9MYRT</name>
<dbReference type="EMBL" id="CM042886">
    <property type="protein sequence ID" value="KAI4338623.1"/>
    <property type="molecule type" value="Genomic_DNA"/>
</dbReference>
<accession>A0ACB9NPU8</accession>
<sequence length="689" mass="77530">MSLLPSSSSAGFLRGLEINEAISQSFQSLKQLKHIHGALLRKNYDQDNYFISIVLRSALNFGDLCYARLVFHQSREPNVNLWNTMIRGLISNDRFSEAVDFFRLMRKEGILPNNFTLPFVLKACSRVTNAGVGVSAHCLGLKIGLDGDVFTNSALVCFYAKCGFLNDAQKVFGEASDKKNVVSWTAMITGHVEHGRFREAIHMFWGFLGAGLRPDSLTIIKVLSACIRLGDVRSGEWIYDYLTENNLRENVFVNTSLVDMFSKFGNMEKARDVFDMMPEKDLVSWSTMIQGYAFNGLPLEALDMFSRMRQDNLTPDCYVIVGVLNACARLGALEAGERASKMIDRDLFLENPIVGTALINLYMKCGCVIRAWEVFMEMRVKDKVVWNAVISGLAMSGHAMLAFSLFGQVEKIGLKPDGNMFMGLLCACTHAGLVNEGRRYFEGMVRIYSLLHTVEHYGCMVDLLSRAGCLDEAHRLIVGMPVEPNAVIWGALLNGCRLHRNIQLAETALKEMILLETWNSSNYVQLSNLYSVSQRWDDAASVRSKMNIEGIQKLRGCSWIEVDGVVHEFLVGDETHPSTKDIYSKLKELSKYLKEAGYVPTTEYVLFNIEEEEKEQSLSWHSEKLAVAFGLISTAPTAVIRVVKNLRVCGDCHEAMKLISKITGREIIIRDNNRFHSFTNGFCSCNDYW</sequence>